<protein>
    <submittedName>
        <fullName evidence="2">Uncharacterized protein</fullName>
    </submittedName>
</protein>
<proteinExistence type="predicted"/>
<sequence length="176" mass="17632">MKAIRLLVVALALVLNLAGNAMATVTLPQVNNAGGAKVPAQGAVLIGSDGNEIGNSANPVQMATLGGVGYLDSTAALGGGATFTGVDRPTTGLTFATRFKARVITDQTGTLYIDQSIDGGSTYRVVSTTAVTAGTVANASVDITGPYGAGTTFRVRYVNGATPQTYLNLSSAFAGA</sequence>
<evidence type="ECO:0000313" key="3">
    <source>
        <dbReference type="Proteomes" id="UP001218231"/>
    </source>
</evidence>
<reference evidence="2 3" key="1">
    <citation type="submission" date="2023-02" db="EMBL/GenBank/DDBJ databases">
        <title>Genome sequence of Novosphingobium humi KACC 19094.</title>
        <authorList>
            <person name="Kim S."/>
            <person name="Heo J."/>
            <person name="Kwon S.-W."/>
        </authorList>
    </citation>
    <scope>NUCLEOTIDE SEQUENCE [LARGE SCALE GENOMIC DNA]</scope>
    <source>
        <strain evidence="2 3">KACC 19094</strain>
    </source>
</reference>
<organism evidence="2 3">
    <name type="scientific">Novosphingobium humi</name>
    <dbReference type="NCBI Taxonomy" id="2282397"/>
    <lineage>
        <taxon>Bacteria</taxon>
        <taxon>Pseudomonadati</taxon>
        <taxon>Pseudomonadota</taxon>
        <taxon>Alphaproteobacteria</taxon>
        <taxon>Sphingomonadales</taxon>
        <taxon>Sphingomonadaceae</taxon>
        <taxon>Novosphingobium</taxon>
    </lineage>
</organism>
<name>A0ABY7U261_9SPHN</name>
<dbReference type="Proteomes" id="UP001218231">
    <property type="component" value="Chromosome"/>
</dbReference>
<keyword evidence="1" id="KW-0732">Signal</keyword>
<gene>
    <name evidence="2" type="ORF">PQ457_06895</name>
</gene>
<feature type="chain" id="PRO_5045465929" evidence="1">
    <location>
        <begin position="24"/>
        <end position="176"/>
    </location>
</feature>
<accession>A0ABY7U261</accession>
<evidence type="ECO:0000313" key="2">
    <source>
        <dbReference type="EMBL" id="WCT78685.1"/>
    </source>
</evidence>
<feature type="signal peptide" evidence="1">
    <location>
        <begin position="1"/>
        <end position="23"/>
    </location>
</feature>
<dbReference type="EMBL" id="CP117417">
    <property type="protein sequence ID" value="WCT78685.1"/>
    <property type="molecule type" value="Genomic_DNA"/>
</dbReference>
<dbReference type="RefSeq" id="WP_273618995.1">
    <property type="nucleotide sequence ID" value="NZ_CP117417.1"/>
</dbReference>
<evidence type="ECO:0000256" key="1">
    <source>
        <dbReference type="SAM" id="SignalP"/>
    </source>
</evidence>
<keyword evidence="3" id="KW-1185">Reference proteome</keyword>